<proteinExistence type="predicted"/>
<dbReference type="SUPFAM" id="SSF52047">
    <property type="entry name" value="RNI-like"/>
    <property type="match status" value="1"/>
</dbReference>
<sequence length="395" mass="44845">MGADADILLWAQYRSDNVRPVSNLALSFRRPCSFGKFGVNKLGPGALFLTRWSSLVRYSPNSIEISGKNPPFRAFLERLSASESDLQLFFSQTCYLALYSCDLTWPEFVTIMLFSPKLMIVDLIDCPDLLLTANDTSVMPTRNQIKGLGVSNMSAKFLNSLFSELRFQLRFLRLSGTEAMKLSVFRELCVVMSCVELLVLQNLNCDSGSLDADFFDSVASYFPNMKYFFLDWNVVSPAFTYDQATVDVLKAVAGLFTKLKLTFFCILIYCPDEETRQYVEKLKNYLQDIKLKFKLEAFSCITEPDAPDNFMLAVIGEQSNKYTSRLVEVIVRGKVTRPDLRHFDYIIDTETSLMPDTVVQFGGFDAAEVREEFSSRTEAVWLSSELDNGIRNLNT</sequence>
<name>A0A5S6QZH9_TRIMR</name>
<dbReference type="AlphaFoldDB" id="A0A5S6QZH9"/>
<keyword evidence="1" id="KW-1185">Reference proteome</keyword>
<evidence type="ECO:0000313" key="1">
    <source>
        <dbReference type="Proteomes" id="UP000046395"/>
    </source>
</evidence>
<evidence type="ECO:0000313" key="2">
    <source>
        <dbReference type="WBParaSite" id="TMUE_0000000184.1"/>
    </source>
</evidence>
<dbReference type="STRING" id="70415.A0A5S6QZH9"/>
<reference evidence="1" key="2">
    <citation type="submission" date="2014-03" db="EMBL/GenBank/DDBJ databases">
        <title>The whipworm genome and dual-species transcriptomics of an intimate host-pathogen interaction.</title>
        <authorList>
            <person name="Foth B.J."/>
            <person name="Tsai I.J."/>
            <person name="Reid A.J."/>
            <person name="Bancroft A.J."/>
            <person name="Nichol S."/>
            <person name="Tracey A."/>
            <person name="Holroyd N."/>
            <person name="Cotton J.A."/>
            <person name="Stanley E.J."/>
            <person name="Zarowiecki M."/>
            <person name="Liu J.Z."/>
            <person name="Huckvale T."/>
            <person name="Cooper P.J."/>
            <person name="Grencis R.K."/>
            <person name="Berriman M."/>
        </authorList>
    </citation>
    <scope>NUCLEOTIDE SEQUENCE [LARGE SCALE GENOMIC DNA]</scope>
    <source>
        <strain evidence="1">Edinburgh</strain>
    </source>
</reference>
<dbReference type="WBParaSite" id="TMUE_3000012791.1">
    <property type="protein sequence ID" value="TMUE_3000012791.1"/>
    <property type="gene ID" value="WBGene00293578"/>
</dbReference>
<reference evidence="2 3" key="3">
    <citation type="submission" date="2019-12" db="UniProtKB">
        <authorList>
            <consortium name="WormBaseParasite"/>
        </authorList>
    </citation>
    <scope>IDENTIFICATION</scope>
</reference>
<accession>A0A5S6QZH9</accession>
<reference evidence="1" key="1">
    <citation type="submission" date="2013-11" db="EMBL/GenBank/DDBJ databases">
        <authorList>
            <person name="Aslett M."/>
        </authorList>
    </citation>
    <scope>NUCLEOTIDE SEQUENCE [LARGE SCALE GENOMIC DNA]</scope>
    <source>
        <strain evidence="1">Edinburgh</strain>
    </source>
</reference>
<evidence type="ECO:0000313" key="3">
    <source>
        <dbReference type="WBParaSite" id="TMUE_3000012791.1"/>
    </source>
</evidence>
<dbReference type="Proteomes" id="UP000046395">
    <property type="component" value="Unassembled WGS sequence"/>
</dbReference>
<protein>
    <submittedName>
        <fullName evidence="2 3">FBD domain-containing protein</fullName>
    </submittedName>
</protein>
<dbReference type="WBParaSite" id="TMUE_0000000184.1">
    <property type="protein sequence ID" value="TMUE_0000000184.1"/>
    <property type="gene ID" value="WBGene00296129"/>
</dbReference>
<organism evidence="1 3">
    <name type="scientific">Trichuris muris</name>
    <name type="common">Mouse whipworm</name>
    <dbReference type="NCBI Taxonomy" id="70415"/>
    <lineage>
        <taxon>Eukaryota</taxon>
        <taxon>Metazoa</taxon>
        <taxon>Ecdysozoa</taxon>
        <taxon>Nematoda</taxon>
        <taxon>Enoplea</taxon>
        <taxon>Dorylaimia</taxon>
        <taxon>Trichinellida</taxon>
        <taxon>Trichuridae</taxon>
        <taxon>Trichuris</taxon>
    </lineage>
</organism>